<dbReference type="InterPro" id="IPR016166">
    <property type="entry name" value="FAD-bd_PCMH"/>
</dbReference>
<dbReference type="InterPro" id="IPR036318">
    <property type="entry name" value="FAD-bd_PCMH-like_sf"/>
</dbReference>
<keyword evidence="3" id="KW-0274">FAD</keyword>
<dbReference type="InterPro" id="IPR006094">
    <property type="entry name" value="Oxid_FAD_bind_N"/>
</dbReference>
<dbReference type="GO" id="GO:0016491">
    <property type="term" value="F:oxidoreductase activity"/>
    <property type="evidence" value="ECO:0007669"/>
    <property type="project" value="UniProtKB-KW"/>
</dbReference>
<dbReference type="Pfam" id="PF01565">
    <property type="entry name" value="FAD_binding_4"/>
    <property type="match status" value="1"/>
</dbReference>
<feature type="domain" description="FAD-binding PCMH-type" evidence="5">
    <location>
        <begin position="40"/>
        <end position="215"/>
    </location>
</feature>
<dbReference type="Proteomes" id="UP000319160">
    <property type="component" value="Unassembled WGS sequence"/>
</dbReference>
<dbReference type="SUPFAM" id="SSF56176">
    <property type="entry name" value="FAD-binding/transporter-associated domain-like"/>
    <property type="match status" value="1"/>
</dbReference>
<evidence type="ECO:0000259" key="5">
    <source>
        <dbReference type="PROSITE" id="PS51387"/>
    </source>
</evidence>
<accession>A0A553HIP1</accession>
<dbReference type="GO" id="GO:0071949">
    <property type="term" value="F:FAD binding"/>
    <property type="evidence" value="ECO:0007669"/>
    <property type="project" value="InterPro"/>
</dbReference>
<keyword evidence="7" id="KW-1185">Reference proteome</keyword>
<name>A0A553HIP1_9PEZI</name>
<dbReference type="EMBL" id="VFLP01000119">
    <property type="protein sequence ID" value="TRX87808.1"/>
    <property type="molecule type" value="Genomic_DNA"/>
</dbReference>
<dbReference type="PANTHER" id="PTHR42973:SF22">
    <property type="entry name" value="FAD-BINDING PCMH-TYPE DOMAIN-CONTAINING PROTEIN-RELATED"/>
    <property type="match status" value="1"/>
</dbReference>
<sequence length="474" mass="50964">MSVNPAVEALKQVLPADQLHLQGTDEFNKLNASYLSALEAEILPAAIVLVKTTEDVSTFLKTIKPFVTSRQTAFAIRGAGQQPLPGCANIQGGITLDLTLLRGVELDIDTGIVSICAGERWGAVYEKLSHHGLGVTGSRSAKGGIGGLALAGGLSFFSTREGFICDNVVTYEIVLASGEVVKCSADDNTDLYKSLRGGGNNFGIVTKYHMKTFKQGPFWGGSVFYYPPSFPDQIDALVHHLNDAQVETHVMISLFFAAQFGAALGLNQLYYTRDVENPPILDPFAKVQPQLEQYNSMRMINLKDAADEQASMSASGIRVAYANTTVKADAATLKAAAEKFTARLDTVKDCKGIVFSLTFQPYPVSLLEKCLSAGGNVTGLTGSSGPLVSILVLMNWENKEDDSKVLGVARGLLEAIDEDAKASGQAVPYKYLNYALDFQDPIGSYGAENKLLLQNILKLETSELILLMLENASL</sequence>
<evidence type="ECO:0000256" key="1">
    <source>
        <dbReference type="ARBA" id="ARBA00005466"/>
    </source>
</evidence>
<dbReference type="PROSITE" id="PS51387">
    <property type="entry name" value="FAD_PCMH"/>
    <property type="match status" value="1"/>
</dbReference>
<organism evidence="6 7">
    <name type="scientific">Xylaria flabelliformis</name>
    <dbReference type="NCBI Taxonomy" id="2512241"/>
    <lineage>
        <taxon>Eukaryota</taxon>
        <taxon>Fungi</taxon>
        <taxon>Dikarya</taxon>
        <taxon>Ascomycota</taxon>
        <taxon>Pezizomycotina</taxon>
        <taxon>Sordariomycetes</taxon>
        <taxon>Xylariomycetidae</taxon>
        <taxon>Xylariales</taxon>
        <taxon>Xylariaceae</taxon>
        <taxon>Xylaria</taxon>
    </lineage>
</organism>
<evidence type="ECO:0000256" key="3">
    <source>
        <dbReference type="ARBA" id="ARBA00022827"/>
    </source>
</evidence>
<reference evidence="7" key="1">
    <citation type="submission" date="2019-06" db="EMBL/GenBank/DDBJ databases">
        <title>Draft genome sequence of the griseofulvin-producing fungus Xylaria cubensis strain G536.</title>
        <authorList>
            <person name="Mead M.E."/>
            <person name="Raja H.A."/>
            <person name="Steenwyk J.L."/>
            <person name="Knowles S.L."/>
            <person name="Oberlies N.H."/>
            <person name="Rokas A."/>
        </authorList>
    </citation>
    <scope>NUCLEOTIDE SEQUENCE [LARGE SCALE GENOMIC DNA]</scope>
    <source>
        <strain evidence="7">G536</strain>
    </source>
</reference>
<protein>
    <recommendedName>
        <fullName evidence="5">FAD-binding PCMH-type domain-containing protein</fullName>
    </recommendedName>
</protein>
<dbReference type="AlphaFoldDB" id="A0A553HIP1"/>
<dbReference type="PANTHER" id="PTHR42973">
    <property type="entry name" value="BINDING OXIDOREDUCTASE, PUTATIVE (AFU_ORTHOLOGUE AFUA_1G17690)-RELATED"/>
    <property type="match status" value="1"/>
</dbReference>
<evidence type="ECO:0000313" key="6">
    <source>
        <dbReference type="EMBL" id="TRX87808.1"/>
    </source>
</evidence>
<evidence type="ECO:0000256" key="2">
    <source>
        <dbReference type="ARBA" id="ARBA00022630"/>
    </source>
</evidence>
<evidence type="ECO:0000256" key="4">
    <source>
        <dbReference type="ARBA" id="ARBA00023002"/>
    </source>
</evidence>
<dbReference type="STRING" id="2512241.A0A553HIP1"/>
<proteinExistence type="inferred from homology"/>
<dbReference type="InterPro" id="IPR016169">
    <property type="entry name" value="FAD-bd_PCMH_sub2"/>
</dbReference>
<dbReference type="OrthoDB" id="2151789at2759"/>
<keyword evidence="2" id="KW-0285">Flavoprotein</keyword>
<comment type="caution">
    <text evidence="6">The sequence shown here is derived from an EMBL/GenBank/DDBJ whole genome shotgun (WGS) entry which is preliminary data.</text>
</comment>
<dbReference type="Gene3D" id="3.30.465.10">
    <property type="match status" value="1"/>
</dbReference>
<comment type="similarity">
    <text evidence="1">Belongs to the oxygen-dependent FAD-linked oxidoreductase family.</text>
</comment>
<gene>
    <name evidence="6" type="ORF">FHL15_011301</name>
</gene>
<dbReference type="InterPro" id="IPR050416">
    <property type="entry name" value="FAD-linked_Oxidoreductase"/>
</dbReference>
<keyword evidence="4" id="KW-0560">Oxidoreductase</keyword>
<evidence type="ECO:0000313" key="7">
    <source>
        <dbReference type="Proteomes" id="UP000319160"/>
    </source>
</evidence>